<keyword evidence="2" id="KW-0813">Transport</keyword>
<dbReference type="CDD" id="cd18112">
    <property type="entry name" value="ATP-synt_V_A-type_beta_C"/>
    <property type="match status" value="1"/>
</dbReference>
<dbReference type="Proteomes" id="UP000029387">
    <property type="component" value="Unassembled WGS sequence"/>
</dbReference>
<comment type="similarity">
    <text evidence="1">Belongs to the ATPase alpha/beta chains family.</text>
</comment>
<dbReference type="GO" id="GO:0016787">
    <property type="term" value="F:hydrolase activity"/>
    <property type="evidence" value="ECO:0007669"/>
    <property type="project" value="UniProtKB-KW"/>
</dbReference>
<keyword evidence="3" id="KW-0375">Hydrogen ion transport</keyword>
<dbReference type="PANTHER" id="PTHR43389">
    <property type="entry name" value="V-TYPE PROTON ATPASE SUBUNIT B"/>
    <property type="match status" value="1"/>
</dbReference>
<dbReference type="PANTHER" id="PTHR43389:SF4">
    <property type="entry name" value="V-TYPE PROTON ATPASE SUBUNIT B"/>
    <property type="match status" value="1"/>
</dbReference>
<gene>
    <name evidence="8" type="primary">atpB</name>
    <name evidence="8" type="ORF">AAA799P11_01420</name>
</gene>
<keyword evidence="6" id="KW-0066">ATP synthesis</keyword>
<dbReference type="InterPro" id="IPR022879">
    <property type="entry name" value="V-ATPase_su_B/beta"/>
</dbReference>
<keyword evidence="5" id="KW-0472">Membrane</keyword>
<evidence type="ECO:0000256" key="2">
    <source>
        <dbReference type="ARBA" id="ARBA00022448"/>
    </source>
</evidence>
<evidence type="ECO:0000259" key="7">
    <source>
        <dbReference type="Pfam" id="PF22919"/>
    </source>
</evidence>
<evidence type="ECO:0000313" key="9">
    <source>
        <dbReference type="Proteomes" id="UP000029387"/>
    </source>
</evidence>
<feature type="domain" description="ATP synthase A/B type C-terminal" evidence="7">
    <location>
        <begin position="9"/>
        <end position="109"/>
    </location>
</feature>
<keyword evidence="8" id="KW-0378">Hydrolase</keyword>
<dbReference type="PATRIC" id="fig|1502295.3.peg.1345"/>
<evidence type="ECO:0000256" key="1">
    <source>
        <dbReference type="ARBA" id="ARBA00008936"/>
    </source>
</evidence>
<keyword evidence="4" id="KW-0406">Ion transport</keyword>
<evidence type="ECO:0000256" key="3">
    <source>
        <dbReference type="ARBA" id="ARBA00022781"/>
    </source>
</evidence>
<evidence type="ECO:0000313" key="8">
    <source>
        <dbReference type="EMBL" id="KFM16583.1"/>
    </source>
</evidence>
<sequence>MSLSRLMKDGIGEGSTRADHGEISNQVYDAYSRAQEVRALAGIVGKAGLTEIDLKYMDVGDVFENEFLTQATDENRNIEETLGILWKIVSKLPKNEITKIKDKYVDQYYKEE</sequence>
<comment type="caution">
    <text evidence="8">The sequence shown here is derived from an EMBL/GenBank/DDBJ whole genome shotgun (WGS) entry which is preliminary data.</text>
</comment>
<dbReference type="AlphaFoldDB" id="A0A087RSX9"/>
<accession>A0A087RSX9</accession>
<proteinExistence type="inferred from homology"/>
<dbReference type="GO" id="GO:0006754">
    <property type="term" value="P:ATP biosynthetic process"/>
    <property type="evidence" value="ECO:0007669"/>
    <property type="project" value="UniProtKB-KW"/>
</dbReference>
<reference evidence="8 9" key="1">
    <citation type="submission" date="2014-06" db="EMBL/GenBank/DDBJ databases">
        <authorList>
            <person name="Ngugi D.K."/>
            <person name="Blom J."/>
            <person name="Alam I."/>
            <person name="Rashid M."/>
            <person name="Baalawi W."/>
            <person name="Zhang G."/>
            <person name="Hikmawan T."/>
            <person name="Guan Y."/>
            <person name="Antunes A."/>
            <person name="Siam R."/>
            <person name="El-Dorry H."/>
            <person name="Bajic V."/>
            <person name="Stingl U."/>
        </authorList>
    </citation>
    <scope>NUCLEOTIDE SEQUENCE [LARGE SCALE GENOMIC DNA]</scope>
    <source>
        <strain evidence="8">SCGC AAA799-P11</strain>
    </source>
</reference>
<dbReference type="EC" id="3.6.3.14" evidence="8"/>
<keyword evidence="9" id="KW-1185">Reference proteome</keyword>
<organism evidence="8 9">
    <name type="scientific">Marine Group I thaumarchaeote SCGC AAA799-P11</name>
    <dbReference type="NCBI Taxonomy" id="1502295"/>
    <lineage>
        <taxon>Archaea</taxon>
        <taxon>Nitrososphaerota</taxon>
        <taxon>Marine Group I</taxon>
    </lineage>
</organism>
<protein>
    <submittedName>
        <fullName evidence="8">V-type ATP synthase beta chain protein</fullName>
        <ecNumber evidence="8">3.6.3.14</ecNumber>
    </submittedName>
</protein>
<dbReference type="GO" id="GO:0046961">
    <property type="term" value="F:proton-transporting ATPase activity, rotational mechanism"/>
    <property type="evidence" value="ECO:0007669"/>
    <property type="project" value="TreeGrafter"/>
</dbReference>
<dbReference type="EMBL" id="JOSZ01000046">
    <property type="protein sequence ID" value="KFM16583.1"/>
    <property type="molecule type" value="Genomic_DNA"/>
</dbReference>
<dbReference type="InterPro" id="IPR055190">
    <property type="entry name" value="ATP-synt_VA_C"/>
</dbReference>
<evidence type="ECO:0000256" key="6">
    <source>
        <dbReference type="ARBA" id="ARBA00023310"/>
    </source>
</evidence>
<evidence type="ECO:0000256" key="5">
    <source>
        <dbReference type="ARBA" id="ARBA00023136"/>
    </source>
</evidence>
<dbReference type="Pfam" id="PF22919">
    <property type="entry name" value="ATP-synt_VA_C"/>
    <property type="match status" value="1"/>
</dbReference>
<name>A0A087RSX9_9ARCH</name>
<dbReference type="Gene3D" id="3.40.50.12240">
    <property type="match status" value="1"/>
</dbReference>
<evidence type="ECO:0000256" key="4">
    <source>
        <dbReference type="ARBA" id="ARBA00023065"/>
    </source>
</evidence>